<dbReference type="EMBL" id="VSRR010004756">
    <property type="protein sequence ID" value="MPC40621.1"/>
    <property type="molecule type" value="Genomic_DNA"/>
</dbReference>
<dbReference type="Proteomes" id="UP000324222">
    <property type="component" value="Unassembled WGS sequence"/>
</dbReference>
<sequence>MRKQILFAAILNQQATKKLHLVIASYVLVKSAQNDHRHHAREEKHDDQGIEDAEPLDVGVRHGVQDIVPARRPADVSIAFLWM</sequence>
<name>A0A5B7F0T4_PORTR</name>
<accession>A0A5B7F0T4</accession>
<reference evidence="1 2" key="1">
    <citation type="submission" date="2019-05" db="EMBL/GenBank/DDBJ databases">
        <title>Another draft genome of Portunus trituberculatus and its Hox gene families provides insights of decapod evolution.</title>
        <authorList>
            <person name="Jeong J.-H."/>
            <person name="Song I."/>
            <person name="Kim S."/>
            <person name="Choi T."/>
            <person name="Kim D."/>
            <person name="Ryu S."/>
            <person name="Kim W."/>
        </authorList>
    </citation>
    <scope>NUCLEOTIDE SEQUENCE [LARGE SCALE GENOMIC DNA]</scope>
    <source>
        <tissue evidence="1">Muscle</tissue>
    </source>
</reference>
<evidence type="ECO:0000313" key="2">
    <source>
        <dbReference type="Proteomes" id="UP000324222"/>
    </source>
</evidence>
<organism evidence="1 2">
    <name type="scientific">Portunus trituberculatus</name>
    <name type="common">Swimming crab</name>
    <name type="synonym">Neptunus trituberculatus</name>
    <dbReference type="NCBI Taxonomy" id="210409"/>
    <lineage>
        <taxon>Eukaryota</taxon>
        <taxon>Metazoa</taxon>
        <taxon>Ecdysozoa</taxon>
        <taxon>Arthropoda</taxon>
        <taxon>Crustacea</taxon>
        <taxon>Multicrustacea</taxon>
        <taxon>Malacostraca</taxon>
        <taxon>Eumalacostraca</taxon>
        <taxon>Eucarida</taxon>
        <taxon>Decapoda</taxon>
        <taxon>Pleocyemata</taxon>
        <taxon>Brachyura</taxon>
        <taxon>Eubrachyura</taxon>
        <taxon>Portunoidea</taxon>
        <taxon>Portunidae</taxon>
        <taxon>Portuninae</taxon>
        <taxon>Portunus</taxon>
    </lineage>
</organism>
<comment type="caution">
    <text evidence="1">The sequence shown here is derived from an EMBL/GenBank/DDBJ whole genome shotgun (WGS) entry which is preliminary data.</text>
</comment>
<keyword evidence="2" id="KW-1185">Reference proteome</keyword>
<gene>
    <name evidence="1" type="ORF">E2C01_034184</name>
</gene>
<proteinExistence type="predicted"/>
<dbReference type="AlphaFoldDB" id="A0A5B7F0T4"/>
<evidence type="ECO:0000313" key="1">
    <source>
        <dbReference type="EMBL" id="MPC40621.1"/>
    </source>
</evidence>
<protein>
    <submittedName>
        <fullName evidence="1">Uncharacterized protein</fullName>
    </submittedName>
</protein>